<feature type="transmembrane region" description="Helical" evidence="10">
    <location>
        <begin position="573"/>
        <end position="595"/>
    </location>
</feature>
<feature type="compositionally biased region" description="Basic and acidic residues" evidence="9">
    <location>
        <begin position="113"/>
        <end position="138"/>
    </location>
</feature>
<feature type="transmembrane region" description="Helical" evidence="10">
    <location>
        <begin position="427"/>
        <end position="445"/>
    </location>
</feature>
<keyword evidence="7 10" id="KW-1133">Transmembrane helix</keyword>
<feature type="transmembrane region" description="Helical" evidence="10">
    <location>
        <begin position="639"/>
        <end position="659"/>
    </location>
</feature>
<evidence type="ECO:0000256" key="4">
    <source>
        <dbReference type="ARBA" id="ARBA00022692"/>
    </source>
</evidence>
<comment type="subcellular location">
    <subcellularLocation>
        <location evidence="1">Membrane</location>
        <topology evidence="1">Multi-pass membrane protein</topology>
    </subcellularLocation>
</comment>
<accession>A0ABR0FBK3</accession>
<feature type="transmembrane region" description="Helical" evidence="10">
    <location>
        <begin position="713"/>
        <end position="733"/>
    </location>
</feature>
<evidence type="ECO:0000256" key="3">
    <source>
        <dbReference type="ARBA" id="ARBA00022448"/>
    </source>
</evidence>
<dbReference type="PANTHER" id="PTHR22601">
    <property type="entry name" value="ISP4 LIKE PROTEIN"/>
    <property type="match status" value="1"/>
</dbReference>
<evidence type="ECO:0000256" key="10">
    <source>
        <dbReference type="SAM" id="Phobius"/>
    </source>
</evidence>
<evidence type="ECO:0000256" key="6">
    <source>
        <dbReference type="ARBA" id="ARBA00022927"/>
    </source>
</evidence>
<feature type="transmembrane region" description="Helical" evidence="10">
    <location>
        <begin position="924"/>
        <end position="947"/>
    </location>
</feature>
<gene>
    <name evidence="11" type="primary">OPT6</name>
    <name evidence="11" type="ORF">QC761_502690</name>
</gene>
<dbReference type="Pfam" id="PF03169">
    <property type="entry name" value="OPT"/>
    <property type="match status" value="1"/>
</dbReference>
<dbReference type="NCBIfam" id="TIGR00728">
    <property type="entry name" value="OPT_sfam"/>
    <property type="match status" value="1"/>
</dbReference>
<evidence type="ECO:0000313" key="12">
    <source>
        <dbReference type="Proteomes" id="UP001322138"/>
    </source>
</evidence>
<dbReference type="InterPro" id="IPR004813">
    <property type="entry name" value="OPT"/>
</dbReference>
<organism evidence="11 12">
    <name type="scientific">Podospora bellae-mahoneyi</name>
    <dbReference type="NCBI Taxonomy" id="2093777"/>
    <lineage>
        <taxon>Eukaryota</taxon>
        <taxon>Fungi</taxon>
        <taxon>Dikarya</taxon>
        <taxon>Ascomycota</taxon>
        <taxon>Pezizomycotina</taxon>
        <taxon>Sordariomycetes</taxon>
        <taxon>Sordariomycetidae</taxon>
        <taxon>Sordariales</taxon>
        <taxon>Podosporaceae</taxon>
        <taxon>Podospora</taxon>
    </lineage>
</organism>
<feature type="region of interest" description="Disordered" evidence="9">
    <location>
        <begin position="107"/>
        <end position="142"/>
    </location>
</feature>
<feature type="transmembrane region" description="Helical" evidence="10">
    <location>
        <begin position="255"/>
        <end position="273"/>
    </location>
</feature>
<proteinExistence type="inferred from homology"/>
<keyword evidence="12" id="KW-1185">Reference proteome</keyword>
<evidence type="ECO:0000256" key="5">
    <source>
        <dbReference type="ARBA" id="ARBA00022856"/>
    </source>
</evidence>
<dbReference type="Proteomes" id="UP001322138">
    <property type="component" value="Unassembled WGS sequence"/>
</dbReference>
<feature type="transmembrane region" description="Helical" evidence="10">
    <location>
        <begin position="754"/>
        <end position="772"/>
    </location>
</feature>
<dbReference type="GeneID" id="87898988"/>
<feature type="transmembrane region" description="Helical" evidence="10">
    <location>
        <begin position="894"/>
        <end position="912"/>
    </location>
</feature>
<evidence type="ECO:0000256" key="8">
    <source>
        <dbReference type="ARBA" id="ARBA00023136"/>
    </source>
</evidence>
<name>A0ABR0FBK3_9PEZI</name>
<feature type="transmembrane region" description="Helical" evidence="10">
    <location>
        <begin position="665"/>
        <end position="684"/>
    </location>
</feature>
<feature type="transmembrane region" description="Helical" evidence="10">
    <location>
        <begin position="860"/>
        <end position="882"/>
    </location>
</feature>
<evidence type="ECO:0000256" key="7">
    <source>
        <dbReference type="ARBA" id="ARBA00022989"/>
    </source>
</evidence>
<sequence>MLWHRLAAFQFRKLIMPVDLRSLLTQPTKCQVIYSRLDFRNPRTSCCSHGDCITWGSAVGGEEDIMQRPTHIAEKQTRQYLDLLVSRMPAFGGIAYRSYNAVDPDGIGIIPSHETRSSDRDPEKTPAKPYEREAHDGQEPNNITDQIPHSLLEELAPNGEYEHILSKINAMSTEEALAIIRESLIFHADDWNFPTVMRTRMQRLMKETPKEYGDFYERDLRIDAVMMRWSSPYPGVRAVAELTDNDSTPVETIRAYFLGISWAVIGTFMATFFNSRFPSITLSGSVIQILLYPCAKILEYVLPDWGFTVFGTRHSLNPGPWTFKEQMFATITYNIAIYTTNSYGMILVQKMPIFYGQSFVNYGYQLMLTLFVQLMGMGFAGYLRRFSVYPVKALWPTILPTIAMNRALTRPEPKENIHGWTISRYNFFYVCTVSMAIYYWLPGYLFTALSTFNWMTWIAPENLNLAILTGSSLGLGLFNPITTFDWNIATSSFAALANPFFATATEWCSAWLGAAVILAIFYNNMNHSAYLPINSSSAFANDGKPYRVQNVISADNKLDEQKYQAYSPPFYSAGYILTVGANFAFYPVYFLYIMVNQWTTVGKAYVDFYQGLRRGKGNYEGAMDVHSRLMSRYAEVPDWWFIFILVAAIVVSVIFLRIYPLETPVWLVFLMIGINIIFAVPLSLLSATTGTNLGLGSLIQVLTGYLLPGNPNAFLFAQTLGSWALAGYGDNYVQDQKMAHYVKIPPRAVFRSQIGTIIITCFVAVSTQNFIMENVKGLCEPDQPSRFTCAADGAPLYASSLMWGLLGSERMFGAMYPMFKWCFLIGTGIAVVFLVGQGYGPKYLPGIKERLRGRLRPRTFAQLDRTIFPFVASLLWLNPVLIIHGFQHWAPSNLSYKTPGFILSFIFMYLLPKYRLAWWEKYNYVLSASLTAGVAISALIMFFAVGYHPVKLDWWGNRVSHAGMDGKSVGILPIPEKGYFGPERGQFP</sequence>
<keyword evidence="4 10" id="KW-0812">Transmembrane</keyword>
<dbReference type="EMBL" id="JAFFGZ010000007">
    <property type="protein sequence ID" value="KAK4641351.1"/>
    <property type="molecule type" value="Genomic_DNA"/>
</dbReference>
<dbReference type="NCBIfam" id="TIGR00727">
    <property type="entry name" value="ISP4_OPT"/>
    <property type="match status" value="1"/>
</dbReference>
<reference evidence="11 12" key="1">
    <citation type="journal article" date="2023" name="bioRxiv">
        <title>High-quality genome assemblies of four members of thePodospora anserinaspecies complex.</title>
        <authorList>
            <person name="Ament-Velasquez S.L."/>
            <person name="Vogan A.A."/>
            <person name="Wallerman O."/>
            <person name="Hartmann F."/>
            <person name="Gautier V."/>
            <person name="Silar P."/>
            <person name="Giraud T."/>
            <person name="Johannesson H."/>
        </authorList>
    </citation>
    <scope>NUCLEOTIDE SEQUENCE [LARGE SCALE GENOMIC DNA]</scope>
    <source>
        <strain evidence="11 12">CBS 112042</strain>
    </source>
</reference>
<evidence type="ECO:0000256" key="9">
    <source>
        <dbReference type="SAM" id="MobiDB-lite"/>
    </source>
</evidence>
<keyword evidence="5" id="KW-0571">Peptide transport</keyword>
<dbReference type="InterPro" id="IPR004648">
    <property type="entry name" value="Oligpept_transpt"/>
</dbReference>
<comment type="similarity">
    <text evidence="2">Belongs to the oligopeptide OPT transporter family.</text>
</comment>
<comment type="caution">
    <text evidence="11">The sequence shown here is derived from an EMBL/GenBank/DDBJ whole genome shotgun (WGS) entry which is preliminary data.</text>
</comment>
<keyword evidence="8 10" id="KW-0472">Membrane</keyword>
<evidence type="ECO:0000256" key="2">
    <source>
        <dbReference type="ARBA" id="ARBA00008807"/>
    </source>
</evidence>
<keyword evidence="6" id="KW-0653">Protein transport</keyword>
<protein>
    <submittedName>
        <fullName evidence="11">Oligopeptide transporter 6</fullName>
    </submittedName>
</protein>
<evidence type="ECO:0000313" key="11">
    <source>
        <dbReference type="EMBL" id="KAK4641351.1"/>
    </source>
</evidence>
<feature type="transmembrane region" description="Helical" evidence="10">
    <location>
        <begin position="818"/>
        <end position="839"/>
    </location>
</feature>
<feature type="transmembrane region" description="Helical" evidence="10">
    <location>
        <begin position="465"/>
        <end position="488"/>
    </location>
</feature>
<dbReference type="RefSeq" id="XP_062730327.1">
    <property type="nucleotide sequence ID" value="XM_062879506.1"/>
</dbReference>
<keyword evidence="3" id="KW-0813">Transport</keyword>
<feature type="transmembrane region" description="Helical" evidence="10">
    <location>
        <begin position="500"/>
        <end position="522"/>
    </location>
</feature>
<feature type="transmembrane region" description="Helical" evidence="10">
    <location>
        <begin position="362"/>
        <end position="383"/>
    </location>
</feature>
<evidence type="ECO:0000256" key="1">
    <source>
        <dbReference type="ARBA" id="ARBA00004141"/>
    </source>
</evidence>